<protein>
    <submittedName>
        <fullName evidence="2">Uncharacterized protein</fullName>
    </submittedName>
</protein>
<evidence type="ECO:0000313" key="2">
    <source>
        <dbReference type="EMBL" id="KAK3054213.1"/>
    </source>
</evidence>
<name>A0AAJ0DPJ5_9PEZI</name>
<feature type="region of interest" description="Disordered" evidence="1">
    <location>
        <begin position="1"/>
        <end position="25"/>
    </location>
</feature>
<keyword evidence="3" id="KW-1185">Reference proteome</keyword>
<evidence type="ECO:0000313" key="3">
    <source>
        <dbReference type="Proteomes" id="UP001271007"/>
    </source>
</evidence>
<dbReference type="AlphaFoldDB" id="A0AAJ0DPJ5"/>
<organism evidence="2 3">
    <name type="scientific">Extremus antarcticus</name>
    <dbReference type="NCBI Taxonomy" id="702011"/>
    <lineage>
        <taxon>Eukaryota</taxon>
        <taxon>Fungi</taxon>
        <taxon>Dikarya</taxon>
        <taxon>Ascomycota</taxon>
        <taxon>Pezizomycotina</taxon>
        <taxon>Dothideomycetes</taxon>
        <taxon>Dothideomycetidae</taxon>
        <taxon>Mycosphaerellales</taxon>
        <taxon>Extremaceae</taxon>
        <taxon>Extremus</taxon>
    </lineage>
</organism>
<gene>
    <name evidence="2" type="ORF">LTR09_004991</name>
</gene>
<evidence type="ECO:0000256" key="1">
    <source>
        <dbReference type="SAM" id="MobiDB-lite"/>
    </source>
</evidence>
<accession>A0AAJ0DPJ5</accession>
<reference evidence="2" key="1">
    <citation type="submission" date="2023-04" db="EMBL/GenBank/DDBJ databases">
        <title>Black Yeasts Isolated from many extreme environments.</title>
        <authorList>
            <person name="Coleine C."/>
            <person name="Stajich J.E."/>
            <person name="Selbmann L."/>
        </authorList>
    </citation>
    <scope>NUCLEOTIDE SEQUENCE</scope>
    <source>
        <strain evidence="2">CCFEE 5312</strain>
    </source>
</reference>
<proteinExistence type="predicted"/>
<comment type="caution">
    <text evidence="2">The sequence shown here is derived from an EMBL/GenBank/DDBJ whole genome shotgun (WGS) entry which is preliminary data.</text>
</comment>
<sequence length="147" mass="16999">MPVRRSSPVGRQAEPLQLPQTIGGGRVDPFEARPMSAEAAPTVDQLMHHYLTNLAYRSFPFYASKPLIELWWPFVRSDEVLFNVVLLLSGHDRIQLQQDHTIHMREMMDQCLTMLVYKIQSPVSVIRPWWRLRPSPVWSTTEVTCGL</sequence>
<dbReference type="Proteomes" id="UP001271007">
    <property type="component" value="Unassembled WGS sequence"/>
</dbReference>
<dbReference type="EMBL" id="JAWDJX010000013">
    <property type="protein sequence ID" value="KAK3054213.1"/>
    <property type="molecule type" value="Genomic_DNA"/>
</dbReference>